<dbReference type="RefSeq" id="WP_044220031.1">
    <property type="nucleotide sequence ID" value="NZ_JBKAGJ010000045.1"/>
</dbReference>
<dbReference type="Proteomes" id="UP000029736">
    <property type="component" value="Unassembled WGS sequence"/>
</dbReference>
<dbReference type="EMBL" id="JPOS01000025">
    <property type="protein sequence ID" value="KGE88058.1"/>
    <property type="molecule type" value="Genomic_DNA"/>
</dbReference>
<dbReference type="GO" id="GO:0004803">
    <property type="term" value="F:transposase activity"/>
    <property type="evidence" value="ECO:0007669"/>
    <property type="project" value="InterPro"/>
</dbReference>
<dbReference type="PANTHER" id="PTHR33360">
    <property type="entry name" value="TRANSPOSASE FOR INSERTION SEQUENCE ELEMENT IS200"/>
    <property type="match status" value="1"/>
</dbReference>
<gene>
    <name evidence="2" type="ORF">IX84_11220</name>
</gene>
<reference evidence="2 3" key="1">
    <citation type="journal article" date="2014" name="Int. J. Syst. Evol. Microbiol.">
        <title>Phaeodactylibacter xiamenensis gen. nov., sp. nov., a member of the family Saprospiraceae isolated from the marine alga Phaeodactylum tricornutum.</title>
        <authorList>
            <person name="Chen Z.Jr."/>
            <person name="Lei X."/>
            <person name="Lai Q."/>
            <person name="Li Y."/>
            <person name="Zhang B."/>
            <person name="Zhang J."/>
            <person name="Zhang H."/>
            <person name="Yang L."/>
            <person name="Zheng W."/>
            <person name="Tian Y."/>
            <person name="Yu Z."/>
            <person name="Xu H.Jr."/>
            <person name="Zheng T."/>
        </authorList>
    </citation>
    <scope>NUCLEOTIDE SEQUENCE [LARGE SCALE GENOMIC DNA]</scope>
    <source>
        <strain evidence="2 3">KD52</strain>
    </source>
</reference>
<keyword evidence="3" id="KW-1185">Reference proteome</keyword>
<organism evidence="2 3">
    <name type="scientific">Phaeodactylibacter xiamenensis</name>
    <dbReference type="NCBI Taxonomy" id="1524460"/>
    <lineage>
        <taxon>Bacteria</taxon>
        <taxon>Pseudomonadati</taxon>
        <taxon>Bacteroidota</taxon>
        <taxon>Saprospiria</taxon>
        <taxon>Saprospirales</taxon>
        <taxon>Haliscomenobacteraceae</taxon>
        <taxon>Phaeodactylibacter</taxon>
    </lineage>
</organism>
<dbReference type="GO" id="GO:0006313">
    <property type="term" value="P:DNA transposition"/>
    <property type="evidence" value="ECO:0007669"/>
    <property type="project" value="InterPro"/>
</dbReference>
<evidence type="ECO:0000313" key="3">
    <source>
        <dbReference type="Proteomes" id="UP000029736"/>
    </source>
</evidence>
<dbReference type="Pfam" id="PF01797">
    <property type="entry name" value="Y1_Tnp"/>
    <property type="match status" value="1"/>
</dbReference>
<dbReference type="Gene3D" id="3.30.70.1290">
    <property type="entry name" value="Transposase IS200-like"/>
    <property type="match status" value="1"/>
</dbReference>
<dbReference type="STRING" id="1524460.IX84_11220"/>
<comment type="caution">
    <text evidence="2">The sequence shown here is derived from an EMBL/GenBank/DDBJ whole genome shotgun (WGS) entry which is preliminary data.</text>
</comment>
<dbReference type="NCBIfam" id="NF033573">
    <property type="entry name" value="transpos_IS200"/>
    <property type="match status" value="1"/>
</dbReference>
<name>A0A098S8S2_9BACT</name>
<dbReference type="AlphaFoldDB" id="A0A098S8S2"/>
<proteinExistence type="predicted"/>
<dbReference type="OrthoDB" id="9797997at2"/>
<feature type="domain" description="Transposase IS200-like" evidence="1">
    <location>
        <begin position="5"/>
        <end position="119"/>
    </location>
</feature>
<dbReference type="GO" id="GO:0003677">
    <property type="term" value="F:DNA binding"/>
    <property type="evidence" value="ECO:0007669"/>
    <property type="project" value="InterPro"/>
</dbReference>
<dbReference type="SMART" id="SM01321">
    <property type="entry name" value="Y1_Tnp"/>
    <property type="match status" value="1"/>
</dbReference>
<dbReference type="InterPro" id="IPR002686">
    <property type="entry name" value="Transposase_17"/>
</dbReference>
<dbReference type="PANTHER" id="PTHR33360:SF2">
    <property type="entry name" value="TRANSPOSASE FOR INSERTION SEQUENCE ELEMENT IS200"/>
    <property type="match status" value="1"/>
</dbReference>
<dbReference type="InterPro" id="IPR036515">
    <property type="entry name" value="Transposase_17_sf"/>
</dbReference>
<protein>
    <recommendedName>
        <fullName evidence="1">Transposase IS200-like domain-containing protein</fullName>
    </recommendedName>
</protein>
<evidence type="ECO:0000313" key="2">
    <source>
        <dbReference type="EMBL" id="KGE88058.1"/>
    </source>
</evidence>
<accession>A0A098S8S2</accession>
<sequence length="154" mass="17923">MPNTFSKLYIHHVSAVKYRQALILPSFEEELYKYIEGIIKNLGQTPLQVNGMPDHIHIAARLRPDMAPATFVQKVKANSSKWINDQGFLPQRFNWQTGGGTFSVSRTHVDALRHYIKNQKAHHAKKSFRKEYLDILRRNETEPDPAYLPDFFED</sequence>
<evidence type="ECO:0000259" key="1">
    <source>
        <dbReference type="SMART" id="SM01321"/>
    </source>
</evidence>
<dbReference type="SUPFAM" id="SSF143422">
    <property type="entry name" value="Transposase IS200-like"/>
    <property type="match status" value="1"/>
</dbReference>